<dbReference type="SUPFAM" id="SSF52266">
    <property type="entry name" value="SGNH hydrolase"/>
    <property type="match status" value="1"/>
</dbReference>
<dbReference type="Gene3D" id="3.40.50.1110">
    <property type="entry name" value="SGNH hydrolase"/>
    <property type="match status" value="1"/>
</dbReference>
<accession>A0A7J5DRC8</accession>
<dbReference type="EMBL" id="WBVM01000006">
    <property type="protein sequence ID" value="KAB2807201.1"/>
    <property type="molecule type" value="Genomic_DNA"/>
</dbReference>
<dbReference type="InterPro" id="IPR013830">
    <property type="entry name" value="SGNH_hydro"/>
</dbReference>
<evidence type="ECO:0000313" key="3">
    <source>
        <dbReference type="EMBL" id="KAB2807201.1"/>
    </source>
</evidence>
<reference evidence="3 4" key="1">
    <citation type="submission" date="2019-09" db="EMBL/GenBank/DDBJ databases">
        <title>Pimelobacter sp. isolated from Paulinella.</title>
        <authorList>
            <person name="Jeong S.E."/>
        </authorList>
    </citation>
    <scope>NUCLEOTIDE SEQUENCE [LARGE SCALE GENOMIC DNA]</scope>
    <source>
        <strain evidence="3 4">Pch-N</strain>
    </source>
</reference>
<protein>
    <recommendedName>
        <fullName evidence="2">SGNH hydrolase-type esterase domain-containing protein</fullName>
    </recommendedName>
</protein>
<feature type="domain" description="SGNH hydrolase-type esterase" evidence="2">
    <location>
        <begin position="87"/>
        <end position="239"/>
    </location>
</feature>
<comment type="caution">
    <text evidence="3">The sequence shown here is derived from an EMBL/GenBank/DDBJ whole genome shotgun (WGS) entry which is preliminary data.</text>
</comment>
<dbReference type="AlphaFoldDB" id="A0A7J5DRC8"/>
<keyword evidence="1" id="KW-1133">Transmembrane helix</keyword>
<organism evidence="3 4">
    <name type="scientific">Nocardioides simplex</name>
    <name type="common">Arthrobacter simplex</name>
    <dbReference type="NCBI Taxonomy" id="2045"/>
    <lineage>
        <taxon>Bacteria</taxon>
        <taxon>Bacillati</taxon>
        <taxon>Actinomycetota</taxon>
        <taxon>Actinomycetes</taxon>
        <taxon>Propionibacteriales</taxon>
        <taxon>Nocardioidaceae</taxon>
        <taxon>Pimelobacter</taxon>
    </lineage>
</organism>
<evidence type="ECO:0000259" key="2">
    <source>
        <dbReference type="Pfam" id="PF13472"/>
    </source>
</evidence>
<keyword evidence="1" id="KW-0812">Transmembrane</keyword>
<name>A0A7J5DRC8_NOCSI</name>
<sequence length="260" mass="26878">MTRGPRRTGRFGCDFAVSPTILSGTTDDPGVTRHRLLLATVVVVLTAAVSTTIWARAGARPDHCAAVAERAHARAGLVTGSGPEVLVVGDSYSVGAGLRTDQSWPVRLPGRVRVDGFSGSGFSAGASGCGDVSYARRVASALRPGTALVVVEGGLNDYDQPVAALAAGFDRLMAALAGHRVLVVGPPPAPERPAGTVATVDAVLSRLAAAHGTPYLSMTGVELTYQRDRLHPDAAGQRVFGDVVAERVRTLVTPGSRLRP</sequence>
<dbReference type="Proteomes" id="UP000449906">
    <property type="component" value="Unassembled WGS sequence"/>
</dbReference>
<feature type="transmembrane region" description="Helical" evidence="1">
    <location>
        <begin position="36"/>
        <end position="55"/>
    </location>
</feature>
<keyword evidence="1" id="KW-0472">Membrane</keyword>
<evidence type="ECO:0000313" key="4">
    <source>
        <dbReference type="Proteomes" id="UP000449906"/>
    </source>
</evidence>
<evidence type="ECO:0000256" key="1">
    <source>
        <dbReference type="SAM" id="Phobius"/>
    </source>
</evidence>
<dbReference type="Pfam" id="PF13472">
    <property type="entry name" value="Lipase_GDSL_2"/>
    <property type="match status" value="1"/>
</dbReference>
<proteinExistence type="predicted"/>
<gene>
    <name evidence="3" type="ORF">F9L07_27320</name>
</gene>
<dbReference type="InterPro" id="IPR036514">
    <property type="entry name" value="SGNH_hydro_sf"/>
</dbReference>